<dbReference type="InterPro" id="IPR000792">
    <property type="entry name" value="Tscrpt_reg_LuxR_C"/>
</dbReference>
<dbReference type="PANTHER" id="PTHR43214:SF42">
    <property type="entry name" value="TRANSCRIPTIONAL REGULATORY PROTEIN DESR"/>
    <property type="match status" value="1"/>
</dbReference>
<dbReference type="InterPro" id="IPR016032">
    <property type="entry name" value="Sig_transdc_resp-reg_C-effctor"/>
</dbReference>
<dbReference type="Pfam" id="PF00196">
    <property type="entry name" value="GerE"/>
    <property type="match status" value="1"/>
</dbReference>
<dbReference type="RefSeq" id="WP_013773007.1">
    <property type="nucleotide sequence ID" value="NC_015516.1"/>
</dbReference>
<dbReference type="InterPro" id="IPR001789">
    <property type="entry name" value="Sig_transdc_resp-reg_receiver"/>
</dbReference>
<protein>
    <submittedName>
        <fullName evidence="8">Two-component response regulator</fullName>
    </submittedName>
</protein>
<dbReference type="SUPFAM" id="SSF46894">
    <property type="entry name" value="C-terminal effector domain of the bipartite response regulators"/>
    <property type="match status" value="1"/>
</dbReference>
<dbReference type="GO" id="GO:0000160">
    <property type="term" value="P:phosphorelay signal transduction system"/>
    <property type="evidence" value="ECO:0007669"/>
    <property type="project" value="InterPro"/>
</dbReference>
<keyword evidence="4" id="KW-0804">Transcription</keyword>
<proteinExistence type="predicted"/>
<evidence type="ECO:0000259" key="7">
    <source>
        <dbReference type="PROSITE" id="PS50110"/>
    </source>
</evidence>
<sequence length="201" mass="22598">MVRIYLAEDQELLNTALKMILNLEEDFEVIGSATDGKTAFVDIIRLKPDIVLLDIETPEMTGLEIARQIQLMNLDIKIVILTTFAQESYFKQAIQSQVNGYMLKDSPSDELIRSLYSILAGDTIFSHELVSQSFVTCKNPLTDREIEILNLLKKGANTKQIAENLFLSNGTVRNYISAILNKTGTKSRIEAINLANEQGWI</sequence>
<evidence type="ECO:0000256" key="2">
    <source>
        <dbReference type="ARBA" id="ARBA00023015"/>
    </source>
</evidence>
<dbReference type="PROSITE" id="PS50110">
    <property type="entry name" value="RESPONSE_REGULATORY"/>
    <property type="match status" value="1"/>
</dbReference>
<dbReference type="STRING" id="940190.MPTP_0070"/>
<dbReference type="OrthoDB" id="9780153at2"/>
<accession>F3Y7U1</accession>
<feature type="domain" description="Response regulatory" evidence="7">
    <location>
        <begin position="3"/>
        <end position="119"/>
    </location>
</feature>
<evidence type="ECO:0000256" key="1">
    <source>
        <dbReference type="ARBA" id="ARBA00022553"/>
    </source>
</evidence>
<dbReference type="SMART" id="SM00421">
    <property type="entry name" value="HTH_LUXR"/>
    <property type="match status" value="1"/>
</dbReference>
<evidence type="ECO:0000256" key="5">
    <source>
        <dbReference type="PROSITE-ProRule" id="PRU00169"/>
    </source>
</evidence>
<evidence type="ECO:0000313" key="8">
    <source>
        <dbReference type="EMBL" id="BAK20569.1"/>
    </source>
</evidence>
<feature type="domain" description="HTH luxR-type" evidence="6">
    <location>
        <begin position="134"/>
        <end position="199"/>
    </location>
</feature>
<dbReference type="AlphaFoldDB" id="F3Y7U1"/>
<dbReference type="KEGG" id="mps:MPTP_0070"/>
<evidence type="ECO:0000313" key="9">
    <source>
        <dbReference type="Proteomes" id="UP000008456"/>
    </source>
</evidence>
<dbReference type="SMART" id="SM00448">
    <property type="entry name" value="REC"/>
    <property type="match status" value="1"/>
</dbReference>
<feature type="modified residue" description="4-aspartylphosphate" evidence="5">
    <location>
        <position position="54"/>
    </location>
</feature>
<dbReference type="Gene3D" id="3.40.50.2300">
    <property type="match status" value="1"/>
</dbReference>
<keyword evidence="1 5" id="KW-0597">Phosphoprotein</keyword>
<dbReference type="PROSITE" id="PS50043">
    <property type="entry name" value="HTH_LUXR_2"/>
    <property type="match status" value="1"/>
</dbReference>
<dbReference type="PROSITE" id="PS00622">
    <property type="entry name" value="HTH_LUXR_1"/>
    <property type="match status" value="1"/>
</dbReference>
<dbReference type="CDD" id="cd06170">
    <property type="entry name" value="LuxR_C_like"/>
    <property type="match status" value="1"/>
</dbReference>
<dbReference type="InterPro" id="IPR011006">
    <property type="entry name" value="CheY-like_superfamily"/>
</dbReference>
<keyword evidence="3" id="KW-0238">DNA-binding</keyword>
<keyword evidence="2" id="KW-0805">Transcription regulation</keyword>
<dbReference type="PRINTS" id="PR00038">
    <property type="entry name" value="HTHLUXR"/>
</dbReference>
<dbReference type="EMBL" id="AP012200">
    <property type="protein sequence ID" value="BAK20569.1"/>
    <property type="molecule type" value="Genomic_DNA"/>
</dbReference>
<dbReference type="InterPro" id="IPR039420">
    <property type="entry name" value="WalR-like"/>
</dbReference>
<evidence type="ECO:0000256" key="4">
    <source>
        <dbReference type="ARBA" id="ARBA00023163"/>
    </source>
</evidence>
<evidence type="ECO:0000256" key="3">
    <source>
        <dbReference type="ARBA" id="ARBA00023125"/>
    </source>
</evidence>
<dbReference type="HOGENOM" id="CLU_000445_90_10_9"/>
<dbReference type="Pfam" id="PF00072">
    <property type="entry name" value="Response_reg"/>
    <property type="match status" value="1"/>
</dbReference>
<evidence type="ECO:0000259" key="6">
    <source>
        <dbReference type="PROSITE" id="PS50043"/>
    </source>
</evidence>
<keyword evidence="9" id="KW-1185">Reference proteome</keyword>
<dbReference type="GO" id="GO:0006355">
    <property type="term" value="P:regulation of DNA-templated transcription"/>
    <property type="evidence" value="ECO:0007669"/>
    <property type="project" value="InterPro"/>
</dbReference>
<dbReference type="Proteomes" id="UP000008456">
    <property type="component" value="Chromosome"/>
</dbReference>
<gene>
    <name evidence="8" type="ordered locus">MPTP_0070</name>
</gene>
<dbReference type="PANTHER" id="PTHR43214">
    <property type="entry name" value="TWO-COMPONENT RESPONSE REGULATOR"/>
    <property type="match status" value="1"/>
</dbReference>
<reference evidence="8 9" key="1">
    <citation type="journal article" date="2011" name="J. Bacteriol.">
        <title>Complete genome sequence of Melissococcus plutonius ATCC 35311.</title>
        <authorList>
            <person name="Okumura K."/>
            <person name="Arai R."/>
            <person name="Okura M."/>
            <person name="Kirikae T."/>
            <person name="Takamatsu D."/>
            <person name="Osaki M."/>
            <person name="Miyoshi-Akiyama T."/>
        </authorList>
    </citation>
    <scope>NUCLEOTIDE SEQUENCE [LARGE SCALE GENOMIC DNA]</scope>
    <source>
        <strain evidence="9">ATCC 35311 / CIP 104052 / LMG 20360 / NCIMB 702443</strain>
    </source>
</reference>
<dbReference type="SUPFAM" id="SSF52172">
    <property type="entry name" value="CheY-like"/>
    <property type="match status" value="1"/>
</dbReference>
<reference key="2">
    <citation type="submission" date="2011-04" db="EMBL/GenBank/DDBJ databases">
        <title>Whole genome sequence of Melissococcus plutonius ATCC 35311.</title>
        <authorList>
            <person name="Okumura K."/>
            <person name="Arai R."/>
            <person name="Osaki M."/>
            <person name="Okura M."/>
            <person name="Kirikae T."/>
            <person name="Takamatsu D."/>
            <person name="Akiyama T."/>
        </authorList>
    </citation>
    <scope>NUCLEOTIDE SEQUENCE</scope>
    <source>
        <strain>ATCC 35311</strain>
    </source>
</reference>
<dbReference type="GO" id="GO:0003677">
    <property type="term" value="F:DNA binding"/>
    <property type="evidence" value="ECO:0007669"/>
    <property type="project" value="UniProtKB-KW"/>
</dbReference>
<organism evidence="8 9">
    <name type="scientific">Melissococcus plutonius (strain ATCC 35311 / DSM 29964 / CIP 104052 / LMG 20360 / NCIMB 702443)</name>
    <dbReference type="NCBI Taxonomy" id="940190"/>
    <lineage>
        <taxon>Bacteria</taxon>
        <taxon>Bacillati</taxon>
        <taxon>Bacillota</taxon>
        <taxon>Bacilli</taxon>
        <taxon>Lactobacillales</taxon>
        <taxon>Enterococcaceae</taxon>
        <taxon>Melissococcus</taxon>
    </lineage>
</organism>
<name>F3Y7U1_MELPT</name>